<organism evidence="4 5">
    <name type="scientific">Umboniibacter marinipuniceus</name>
    <dbReference type="NCBI Taxonomy" id="569599"/>
    <lineage>
        <taxon>Bacteria</taxon>
        <taxon>Pseudomonadati</taxon>
        <taxon>Pseudomonadota</taxon>
        <taxon>Gammaproteobacteria</taxon>
        <taxon>Cellvibrionales</taxon>
        <taxon>Cellvibrionaceae</taxon>
        <taxon>Umboniibacter</taxon>
    </lineage>
</organism>
<dbReference type="InterPro" id="IPR002347">
    <property type="entry name" value="SDR_fam"/>
</dbReference>
<keyword evidence="5" id="KW-1185">Reference proteome</keyword>
<dbReference type="InterPro" id="IPR051737">
    <property type="entry name" value="L-xylulose/Carbonyl_redctase"/>
</dbReference>
<dbReference type="RefSeq" id="WP_121875759.1">
    <property type="nucleotide sequence ID" value="NZ_REFJ01000001.1"/>
</dbReference>
<comment type="caution">
    <text evidence="4">The sequence shown here is derived from an EMBL/GenBank/DDBJ whole genome shotgun (WGS) entry which is preliminary data.</text>
</comment>
<dbReference type="GO" id="GO:0005997">
    <property type="term" value="P:xylulose metabolic process"/>
    <property type="evidence" value="ECO:0007669"/>
    <property type="project" value="TreeGrafter"/>
</dbReference>
<reference evidence="4 5" key="1">
    <citation type="submission" date="2018-10" db="EMBL/GenBank/DDBJ databases">
        <title>Genomic Encyclopedia of Type Strains, Phase IV (KMG-IV): sequencing the most valuable type-strain genomes for metagenomic binning, comparative biology and taxonomic classification.</title>
        <authorList>
            <person name="Goeker M."/>
        </authorList>
    </citation>
    <scope>NUCLEOTIDE SEQUENCE [LARGE SCALE GENOMIC DNA]</scope>
    <source>
        <strain evidence="4 5">DSM 25080</strain>
    </source>
</reference>
<dbReference type="Pfam" id="PF13561">
    <property type="entry name" value="adh_short_C2"/>
    <property type="match status" value="1"/>
</dbReference>
<dbReference type="GO" id="GO:0006006">
    <property type="term" value="P:glucose metabolic process"/>
    <property type="evidence" value="ECO:0007669"/>
    <property type="project" value="TreeGrafter"/>
</dbReference>
<gene>
    <name evidence="4" type="ORF">DFR27_0375</name>
</gene>
<dbReference type="GO" id="GO:0050038">
    <property type="term" value="F:L-xylulose reductase (NADPH) activity"/>
    <property type="evidence" value="ECO:0007669"/>
    <property type="project" value="TreeGrafter"/>
</dbReference>
<dbReference type="Gene3D" id="3.40.50.720">
    <property type="entry name" value="NAD(P)-binding Rossmann-like Domain"/>
    <property type="match status" value="1"/>
</dbReference>
<dbReference type="PANTHER" id="PTHR44252">
    <property type="entry name" value="D-ERYTHRULOSE REDUCTASE"/>
    <property type="match status" value="1"/>
</dbReference>
<dbReference type="InterPro" id="IPR020904">
    <property type="entry name" value="Sc_DH/Rdtase_CS"/>
</dbReference>
<evidence type="ECO:0000256" key="1">
    <source>
        <dbReference type="ARBA" id="ARBA00006484"/>
    </source>
</evidence>
<protein>
    <submittedName>
        <fullName evidence="4">NAD(P)-dependent dehydrogenase (Short-subunit alcohol dehydrogenase family)</fullName>
    </submittedName>
</protein>
<proteinExistence type="inferred from homology"/>
<dbReference type="Proteomes" id="UP000267187">
    <property type="component" value="Unassembled WGS sequence"/>
</dbReference>
<evidence type="ECO:0000256" key="3">
    <source>
        <dbReference type="ARBA" id="ARBA00022857"/>
    </source>
</evidence>
<dbReference type="FunFam" id="3.40.50.720:FF:000084">
    <property type="entry name" value="Short-chain dehydrogenase reductase"/>
    <property type="match status" value="1"/>
</dbReference>
<dbReference type="PROSITE" id="PS00061">
    <property type="entry name" value="ADH_SHORT"/>
    <property type="match status" value="1"/>
</dbReference>
<evidence type="ECO:0000313" key="5">
    <source>
        <dbReference type="Proteomes" id="UP000267187"/>
    </source>
</evidence>
<dbReference type="SUPFAM" id="SSF51735">
    <property type="entry name" value="NAD(P)-binding Rossmann-fold domains"/>
    <property type="match status" value="1"/>
</dbReference>
<dbReference type="PRINTS" id="PR00081">
    <property type="entry name" value="GDHRDH"/>
</dbReference>
<dbReference type="EMBL" id="REFJ01000001">
    <property type="protein sequence ID" value="RMA82426.1"/>
    <property type="molecule type" value="Genomic_DNA"/>
</dbReference>
<accession>A0A3M0AD10</accession>
<keyword evidence="3" id="KW-0521">NADP</keyword>
<dbReference type="AlphaFoldDB" id="A0A3M0AD10"/>
<dbReference type="GO" id="GO:0004090">
    <property type="term" value="F:carbonyl reductase (NADPH) activity"/>
    <property type="evidence" value="ECO:0007669"/>
    <property type="project" value="TreeGrafter"/>
</dbReference>
<dbReference type="PANTHER" id="PTHR44252:SF3">
    <property type="entry name" value="D-ERYTHRULOSE REDUCTASE-RELATED"/>
    <property type="match status" value="1"/>
</dbReference>
<dbReference type="OrthoDB" id="7301144at2"/>
<dbReference type="CDD" id="cd05233">
    <property type="entry name" value="SDR_c"/>
    <property type="match status" value="1"/>
</dbReference>
<dbReference type="InterPro" id="IPR036291">
    <property type="entry name" value="NAD(P)-bd_dom_sf"/>
</dbReference>
<name>A0A3M0AD10_9GAMM</name>
<comment type="subunit">
    <text evidence="2">Homotetramer.</text>
</comment>
<comment type="similarity">
    <text evidence="1">Belongs to the short-chain dehydrogenases/reductases (SDR) family.</text>
</comment>
<evidence type="ECO:0000256" key="2">
    <source>
        <dbReference type="ARBA" id="ARBA00011881"/>
    </source>
</evidence>
<sequence>MTSNSKSPYSNSLLSGRTALVTGAGKGIGKACVESLVAAGATVIAVARTEADLDQLVLEHGDRVVAWCLDATSDELLTRISEYQGIDILVNNLGTNTPQLISELDDEVLDQMLDMNVRSLFRITRSVVREMIANGQGGSIINIGSQMGHVGSPKRSVYCATKHAVEGLTKALAVELAEHNIRVNSVAPTFIETPMTAPMFADPDFQEFVMERIPLGRVGQVCEVANAVTFLASSASSLTTGSCVKVDGGWTAQ</sequence>
<dbReference type="PRINTS" id="PR00080">
    <property type="entry name" value="SDRFAMILY"/>
</dbReference>
<evidence type="ECO:0000313" key="4">
    <source>
        <dbReference type="EMBL" id="RMA82426.1"/>
    </source>
</evidence>